<dbReference type="AlphaFoldDB" id="S7PYB0"/>
<organism evidence="2 3">
    <name type="scientific">Myotis brandtii</name>
    <name type="common">Brandt's bat</name>
    <dbReference type="NCBI Taxonomy" id="109478"/>
    <lineage>
        <taxon>Eukaryota</taxon>
        <taxon>Metazoa</taxon>
        <taxon>Chordata</taxon>
        <taxon>Craniata</taxon>
        <taxon>Vertebrata</taxon>
        <taxon>Euteleostomi</taxon>
        <taxon>Mammalia</taxon>
        <taxon>Eutheria</taxon>
        <taxon>Laurasiatheria</taxon>
        <taxon>Chiroptera</taxon>
        <taxon>Yangochiroptera</taxon>
        <taxon>Vespertilionidae</taxon>
        <taxon>Myotis</taxon>
    </lineage>
</organism>
<protein>
    <submittedName>
        <fullName evidence="2">Uncharacterized protein</fullName>
    </submittedName>
</protein>
<feature type="region of interest" description="Disordered" evidence="1">
    <location>
        <begin position="73"/>
        <end position="95"/>
    </location>
</feature>
<proteinExistence type="predicted"/>
<feature type="compositionally biased region" description="Basic residues" evidence="1">
    <location>
        <begin position="73"/>
        <end position="86"/>
    </location>
</feature>
<reference evidence="2 3" key="1">
    <citation type="journal article" date="2013" name="Nat. Commun.">
        <title>Genome analysis reveals insights into physiology and longevity of the Brandt's bat Myotis brandtii.</title>
        <authorList>
            <person name="Seim I."/>
            <person name="Fang X."/>
            <person name="Xiong Z."/>
            <person name="Lobanov A.V."/>
            <person name="Huang Z."/>
            <person name="Ma S."/>
            <person name="Feng Y."/>
            <person name="Turanov A.A."/>
            <person name="Zhu Y."/>
            <person name="Lenz T.L."/>
            <person name="Gerashchenko M.V."/>
            <person name="Fan D."/>
            <person name="Hee Yim S."/>
            <person name="Yao X."/>
            <person name="Jordan D."/>
            <person name="Xiong Y."/>
            <person name="Ma Y."/>
            <person name="Lyapunov A.N."/>
            <person name="Chen G."/>
            <person name="Kulakova O.I."/>
            <person name="Sun Y."/>
            <person name="Lee S.G."/>
            <person name="Bronson R.T."/>
            <person name="Moskalev A.A."/>
            <person name="Sunyaev S.R."/>
            <person name="Zhang G."/>
            <person name="Krogh A."/>
            <person name="Wang J."/>
            <person name="Gladyshev V.N."/>
        </authorList>
    </citation>
    <scope>NUCLEOTIDE SEQUENCE [LARGE SCALE GENOMIC DNA]</scope>
</reference>
<dbReference type="Proteomes" id="UP000052978">
    <property type="component" value="Unassembled WGS sequence"/>
</dbReference>
<evidence type="ECO:0000313" key="3">
    <source>
        <dbReference type="Proteomes" id="UP000052978"/>
    </source>
</evidence>
<feature type="region of interest" description="Disordered" evidence="1">
    <location>
        <begin position="1"/>
        <end position="25"/>
    </location>
</feature>
<evidence type="ECO:0000256" key="1">
    <source>
        <dbReference type="SAM" id="MobiDB-lite"/>
    </source>
</evidence>
<name>S7PYB0_MYOBR</name>
<sequence length="95" mass="10632">MNSWNVRNGVPRSIARPVGNGPQAKVKTVIIKGGRKPGCSGYDTGGRDSVQMSTPGHLERLQEMGAKRIRIKPKRELQRHKLNLKKRPAEHVKEN</sequence>
<keyword evidence="3" id="KW-1185">Reference proteome</keyword>
<dbReference type="EMBL" id="KE163729">
    <property type="protein sequence ID" value="EPQ13552.1"/>
    <property type="molecule type" value="Genomic_DNA"/>
</dbReference>
<evidence type="ECO:0000313" key="2">
    <source>
        <dbReference type="EMBL" id="EPQ13552.1"/>
    </source>
</evidence>
<gene>
    <name evidence="2" type="ORF">D623_10005826</name>
</gene>
<accession>S7PYB0</accession>